<name>A0A2R5ELI3_9BACL</name>
<keyword evidence="2" id="KW-1185">Reference proteome</keyword>
<dbReference type="Proteomes" id="UP000245202">
    <property type="component" value="Unassembled WGS sequence"/>
</dbReference>
<reference evidence="1 2" key="1">
    <citation type="submission" date="2017-08" db="EMBL/GenBank/DDBJ databases">
        <title>Substantial Increase in Enzyme Production by Combined Drug-Resistance Mutations in Paenibacillus agaridevorans.</title>
        <authorList>
            <person name="Tanaka Y."/>
            <person name="Funane K."/>
            <person name="Hosaka T."/>
            <person name="Shiwa Y."/>
            <person name="Fujita N."/>
            <person name="Miyazaki T."/>
            <person name="Yoshikawa H."/>
            <person name="Murakami K."/>
            <person name="Kasahara K."/>
            <person name="Inaoka T."/>
            <person name="Hiraga Y."/>
            <person name="Ochi K."/>
        </authorList>
    </citation>
    <scope>NUCLEOTIDE SEQUENCE [LARGE SCALE GENOMIC DNA]</scope>
    <source>
        <strain evidence="1 2">T-3040</strain>
    </source>
</reference>
<dbReference type="EMBL" id="BDQX01000094">
    <property type="protein sequence ID" value="GBG07407.1"/>
    <property type="molecule type" value="Genomic_DNA"/>
</dbReference>
<protein>
    <submittedName>
        <fullName evidence="1">Uncharacterized protein</fullName>
    </submittedName>
</protein>
<comment type="caution">
    <text evidence="1">The sequence shown here is derived from an EMBL/GenBank/DDBJ whole genome shotgun (WGS) entry which is preliminary data.</text>
</comment>
<dbReference type="AlphaFoldDB" id="A0A2R5ELI3"/>
<evidence type="ECO:0000313" key="1">
    <source>
        <dbReference type="EMBL" id="GBG07407.1"/>
    </source>
</evidence>
<organism evidence="1 2">
    <name type="scientific">Paenibacillus agaridevorans</name>
    <dbReference type="NCBI Taxonomy" id="171404"/>
    <lineage>
        <taxon>Bacteria</taxon>
        <taxon>Bacillati</taxon>
        <taxon>Bacillota</taxon>
        <taxon>Bacilli</taxon>
        <taxon>Bacillales</taxon>
        <taxon>Paenibacillaceae</taxon>
        <taxon>Paenibacillus</taxon>
    </lineage>
</organism>
<evidence type="ECO:0000313" key="2">
    <source>
        <dbReference type="Proteomes" id="UP000245202"/>
    </source>
</evidence>
<proteinExistence type="predicted"/>
<sequence>MYPRPDKSRQAFEEAFQQMEIDSAAHTRLSAGVSNTVTLSETAEKHYKTYTFIIIVNQWSDNYGQCNMLLVW</sequence>
<gene>
    <name evidence="1" type="ORF">PAT3040_01957</name>
</gene>
<accession>A0A2R5ELI3</accession>